<feature type="region of interest" description="Disordered" evidence="5">
    <location>
        <begin position="1"/>
        <end position="37"/>
    </location>
</feature>
<evidence type="ECO:0000313" key="7">
    <source>
        <dbReference type="EMBL" id="PZR53674.1"/>
    </source>
</evidence>
<dbReference type="Gene3D" id="2.60.40.10">
    <property type="entry name" value="Immunoglobulins"/>
    <property type="match status" value="1"/>
</dbReference>
<evidence type="ECO:0000256" key="1">
    <source>
        <dbReference type="ARBA" id="ARBA00004496"/>
    </source>
</evidence>
<dbReference type="AlphaFoldDB" id="A0A2W5Y670"/>
<dbReference type="GO" id="GO:0005975">
    <property type="term" value="P:carbohydrate metabolic process"/>
    <property type="evidence" value="ECO:0007669"/>
    <property type="project" value="UniProtKB-ARBA"/>
</dbReference>
<comment type="subcellular location">
    <subcellularLocation>
        <location evidence="1">Cytoplasm</location>
    </subcellularLocation>
</comment>
<dbReference type="Gene3D" id="3.40.50.1820">
    <property type="entry name" value="alpha/beta hydrolase"/>
    <property type="match status" value="1"/>
</dbReference>
<dbReference type="GO" id="GO:0005506">
    <property type="term" value="F:iron ion binding"/>
    <property type="evidence" value="ECO:0007669"/>
    <property type="project" value="InterPro"/>
</dbReference>
<dbReference type="InterPro" id="IPR029058">
    <property type="entry name" value="AB_hydrolase_fold"/>
</dbReference>
<name>A0A2W5Y670_9MICO</name>
<dbReference type="RefSeq" id="WP_111250341.1">
    <property type="nucleotide sequence ID" value="NZ_QKWH01000003.1"/>
</dbReference>
<keyword evidence="8" id="KW-1185">Reference proteome</keyword>
<comment type="similarity">
    <text evidence="4">Belongs to the Fes family.</text>
</comment>
<dbReference type="SUPFAM" id="SSF53474">
    <property type="entry name" value="alpha/beta-Hydrolases"/>
    <property type="match status" value="1"/>
</dbReference>
<dbReference type="PANTHER" id="PTHR48098">
    <property type="entry name" value="ENTEROCHELIN ESTERASE-RELATED"/>
    <property type="match status" value="1"/>
</dbReference>
<comment type="caution">
    <text evidence="7">The sequence shown here is derived from an EMBL/GenBank/DDBJ whole genome shotgun (WGS) entry which is preliminary data.</text>
</comment>
<dbReference type="GO" id="GO:0008849">
    <property type="term" value="F:enterochelin esterase activity"/>
    <property type="evidence" value="ECO:0007669"/>
    <property type="project" value="InterPro"/>
</dbReference>
<organism evidence="7 8">
    <name type="scientific">Xylanimonas oleitrophica</name>
    <dbReference type="NCBI Taxonomy" id="2607479"/>
    <lineage>
        <taxon>Bacteria</taxon>
        <taxon>Bacillati</taxon>
        <taxon>Actinomycetota</taxon>
        <taxon>Actinomycetes</taxon>
        <taxon>Micrococcales</taxon>
        <taxon>Promicromonosporaceae</taxon>
        <taxon>Xylanimonas</taxon>
    </lineage>
</organism>
<dbReference type="Pfam" id="PF00756">
    <property type="entry name" value="Esterase"/>
    <property type="match status" value="1"/>
</dbReference>
<dbReference type="EMBL" id="QKWH01000003">
    <property type="protein sequence ID" value="PZR53674.1"/>
    <property type="molecule type" value="Genomic_DNA"/>
</dbReference>
<dbReference type="Proteomes" id="UP000248783">
    <property type="component" value="Unassembled WGS sequence"/>
</dbReference>
<dbReference type="InterPro" id="IPR021764">
    <property type="entry name" value="Enterochelin_esterase_N"/>
</dbReference>
<protein>
    <recommendedName>
        <fullName evidence="6">Enterochelin esterase N-terminal domain-containing protein</fullName>
    </recommendedName>
</protein>
<evidence type="ECO:0000313" key="8">
    <source>
        <dbReference type="Proteomes" id="UP000248783"/>
    </source>
</evidence>
<dbReference type="InterPro" id="IPR000801">
    <property type="entry name" value="Esterase-like"/>
</dbReference>
<dbReference type="InterPro" id="IPR050583">
    <property type="entry name" value="Mycobacterial_A85_antigen"/>
</dbReference>
<accession>A0A2W5Y670</accession>
<dbReference type="PANTHER" id="PTHR48098:SF3">
    <property type="entry name" value="IRON(III) ENTEROBACTIN ESTERASE"/>
    <property type="match status" value="1"/>
</dbReference>
<gene>
    <name evidence="7" type="ORF">DNL40_05945</name>
</gene>
<dbReference type="SUPFAM" id="SSF81296">
    <property type="entry name" value="E set domains"/>
    <property type="match status" value="1"/>
</dbReference>
<keyword evidence="2" id="KW-0963">Cytoplasm</keyword>
<dbReference type="InterPro" id="IPR014756">
    <property type="entry name" value="Ig_E-set"/>
</dbReference>
<feature type="domain" description="Enterochelin esterase N-terminal" evidence="6">
    <location>
        <begin position="100"/>
        <end position="231"/>
    </location>
</feature>
<proteinExistence type="inferred from homology"/>
<evidence type="ECO:0000256" key="3">
    <source>
        <dbReference type="ARBA" id="ARBA00022801"/>
    </source>
</evidence>
<dbReference type="InterPro" id="IPR013783">
    <property type="entry name" value="Ig-like_fold"/>
</dbReference>
<evidence type="ECO:0000256" key="2">
    <source>
        <dbReference type="ARBA" id="ARBA00022490"/>
    </source>
</evidence>
<dbReference type="Pfam" id="PF11806">
    <property type="entry name" value="Enterochelin_N"/>
    <property type="match status" value="1"/>
</dbReference>
<evidence type="ECO:0000259" key="6">
    <source>
        <dbReference type="Pfam" id="PF11806"/>
    </source>
</evidence>
<sequence>MSGVFAEPPREHSGARASTGTLPAPPRERPVPGGLPRVTSPALAALVADPSREHRDALMRRVAQDGTPLVDPVPVLGATGVAGGAGDGVAGRDEDRVYTFLHVGGPATRRVLLDVEGLVGPGTHRQAVLEQVPGTSLWAVALRMPAAWRATYAIAVDDGGLALASQDSADAARLVGLEERRALARAASDPTTHADLDAWFDLLRRAEPDPLARETALLGEESVVVGPRAPRLPGPLAALAAGPVDGEVSLAPRGWFRAAPVPDGAGWKAWWHVPPVDPGPDGWDVVVLLDGGRWRSRGQGLLDAMTAAGVLRPTVTLLVQHDDAARRTADLACSPAFVAALVSLLEGAGDVVRGPVARDPQRTTIAGRGLGGLAALYAQCVAPRWFGASVCQSGEWGWPSPSGRGSGDDLEWLTGAVSRAAAEPDWGLGRVHLEVGTQERALLPPTRRLRDALAGRCESLAYREVEGGHDAAWWDVTLPQALAATAP</sequence>
<dbReference type="GO" id="GO:0006826">
    <property type="term" value="P:iron ion transport"/>
    <property type="evidence" value="ECO:0007669"/>
    <property type="project" value="InterPro"/>
</dbReference>
<evidence type="ECO:0000256" key="4">
    <source>
        <dbReference type="ARBA" id="ARBA00024201"/>
    </source>
</evidence>
<evidence type="ECO:0000256" key="5">
    <source>
        <dbReference type="SAM" id="MobiDB-lite"/>
    </source>
</evidence>
<reference evidence="7 8" key="1">
    <citation type="submission" date="2018-06" db="EMBL/GenBank/DDBJ databases">
        <title>Whole genome sequencing of a novel hydrocarbon degrading bacterial strain, PW21 isolated from oil contaminated produced water sample.</title>
        <authorList>
            <person name="Nagkirti P."/>
            <person name="Shaikh A."/>
            <person name="Gowdaman V."/>
            <person name="Engineer A.E."/>
            <person name="Dagar S."/>
            <person name="Dhakephalkar P.K."/>
        </authorList>
    </citation>
    <scope>NUCLEOTIDE SEQUENCE [LARGE SCALE GENOMIC DNA]</scope>
    <source>
        <strain evidence="7 8">PW21</strain>
    </source>
</reference>
<keyword evidence="3" id="KW-0378">Hydrolase</keyword>
<dbReference type="GO" id="GO:0005737">
    <property type="term" value="C:cytoplasm"/>
    <property type="evidence" value="ECO:0007669"/>
    <property type="project" value="UniProtKB-SubCell"/>
</dbReference>